<organism evidence="1 2">
    <name type="scientific">Lysinibacillus parviboronicapiens</name>
    <dbReference type="NCBI Taxonomy" id="436516"/>
    <lineage>
        <taxon>Bacteria</taxon>
        <taxon>Bacillati</taxon>
        <taxon>Bacillota</taxon>
        <taxon>Bacilli</taxon>
        <taxon>Bacillales</taxon>
        <taxon>Bacillaceae</taxon>
        <taxon>Lysinibacillus</taxon>
    </lineage>
</organism>
<dbReference type="InterPro" id="IPR005883">
    <property type="entry name" value="PilM"/>
</dbReference>
<protein>
    <submittedName>
        <fullName evidence="1">Type IV pilus assembly protein PilM</fullName>
    </submittedName>
</protein>
<evidence type="ECO:0000313" key="1">
    <source>
        <dbReference type="EMBL" id="MET4559027.1"/>
    </source>
</evidence>
<proteinExistence type="predicted"/>
<dbReference type="Gene3D" id="3.30.1490.300">
    <property type="match status" value="1"/>
</dbReference>
<reference evidence="1 2" key="1">
    <citation type="submission" date="2024-06" db="EMBL/GenBank/DDBJ databases">
        <title>Sorghum-associated microbial communities from plants grown in Nebraska, USA.</title>
        <authorList>
            <person name="Schachtman D."/>
        </authorList>
    </citation>
    <scope>NUCLEOTIDE SEQUENCE [LARGE SCALE GENOMIC DNA]</scope>
    <source>
        <strain evidence="1 2">736</strain>
    </source>
</reference>
<dbReference type="RefSeq" id="WP_107949782.1">
    <property type="nucleotide sequence ID" value="NZ_CP073713.1"/>
</dbReference>
<gene>
    <name evidence="1" type="ORF">ABIA69_000170</name>
</gene>
<dbReference type="Proteomes" id="UP001549363">
    <property type="component" value="Unassembled WGS sequence"/>
</dbReference>
<dbReference type="Gene3D" id="3.30.420.40">
    <property type="match status" value="2"/>
</dbReference>
<keyword evidence="2" id="KW-1185">Reference proteome</keyword>
<sequence>MFKRKRKSHVSIELKDYVLRAIVAKGPEPSQWQGYEYPLTPGIVENATIVEEVELFEIIKEQVVKWTGKKQAVRMFVPDTTVLLKSFDYPKDVKLHELRGYAEMELGHSIHLPFQDPLIDVYDPEPDDGKAMLFAAPSEEINKMVGMFLDVSLEPEAADIRALCNIRLLENLHVLVSDKTYLIADWSINELSISIFSQGQIEFLRYQSIETDLTQWQNKEEDDFSYRFSYSSEIDDYRMVVMDQVLEIDRMMNFFKFSLHKGEKSVDEIIVLGDNPLLKTIGHLLESNLGVPLTVVNEEMVKQYFPAFKREFSTLLGLALKEVN</sequence>
<dbReference type="Pfam" id="PF11104">
    <property type="entry name" value="PilM_2"/>
    <property type="match status" value="1"/>
</dbReference>
<accession>A0ABV2PDM6</accession>
<evidence type="ECO:0000313" key="2">
    <source>
        <dbReference type="Proteomes" id="UP001549363"/>
    </source>
</evidence>
<name>A0ABV2PDM6_9BACI</name>
<dbReference type="EMBL" id="JBEPSB010000001">
    <property type="protein sequence ID" value="MET4559027.1"/>
    <property type="molecule type" value="Genomic_DNA"/>
</dbReference>
<comment type="caution">
    <text evidence="1">The sequence shown here is derived from an EMBL/GenBank/DDBJ whole genome shotgun (WGS) entry which is preliminary data.</text>
</comment>